<evidence type="ECO:0000256" key="1">
    <source>
        <dbReference type="ARBA" id="ARBA00022723"/>
    </source>
</evidence>
<evidence type="ECO:0000313" key="8">
    <source>
        <dbReference type="Proteomes" id="UP001154078"/>
    </source>
</evidence>
<dbReference type="SMART" id="SM00692">
    <property type="entry name" value="DM3"/>
    <property type="match status" value="1"/>
</dbReference>
<dbReference type="PANTHER" id="PTHR46600:SF11">
    <property type="entry name" value="THAP DOMAIN-CONTAINING PROTEIN 10"/>
    <property type="match status" value="1"/>
</dbReference>
<accession>A0A9P0FE80</accession>
<dbReference type="Pfam" id="PF05485">
    <property type="entry name" value="THAP"/>
    <property type="match status" value="1"/>
</dbReference>
<keyword evidence="2 5" id="KW-0863">Zinc-finger</keyword>
<keyword evidence="8" id="KW-1185">Reference proteome</keyword>
<gene>
    <name evidence="7" type="ORF">MELIAE_LOCUS3208</name>
</gene>
<keyword evidence="4 5" id="KW-0238">DNA-binding</keyword>
<dbReference type="InterPro" id="IPR026516">
    <property type="entry name" value="THAP1/10"/>
</dbReference>
<dbReference type="InterPro" id="IPR006612">
    <property type="entry name" value="THAP_Znf"/>
</dbReference>
<evidence type="ECO:0000256" key="5">
    <source>
        <dbReference type="PROSITE-ProRule" id="PRU00309"/>
    </source>
</evidence>
<dbReference type="SMART" id="SM00980">
    <property type="entry name" value="THAP"/>
    <property type="match status" value="1"/>
</dbReference>
<keyword evidence="1" id="KW-0479">Metal-binding</keyword>
<dbReference type="Proteomes" id="UP001154078">
    <property type="component" value="Chromosome 2"/>
</dbReference>
<dbReference type="EMBL" id="OV121133">
    <property type="protein sequence ID" value="CAH0550378.1"/>
    <property type="molecule type" value="Genomic_DNA"/>
</dbReference>
<dbReference type="PROSITE" id="PS50950">
    <property type="entry name" value="ZF_THAP"/>
    <property type="match status" value="1"/>
</dbReference>
<dbReference type="AlphaFoldDB" id="A0A9P0FE80"/>
<sequence>MGGGRRCSYKNCINRSNNIDDLHFFHYPVQNKEVCKKWIEMAEKPHFNDLTESQLRNKVICDKHFEDKYFTNPLRKRLLKGAVPKLDGVVSNTANTKSSMF</sequence>
<evidence type="ECO:0000313" key="7">
    <source>
        <dbReference type="EMBL" id="CAH0550378.1"/>
    </source>
</evidence>
<evidence type="ECO:0000256" key="2">
    <source>
        <dbReference type="ARBA" id="ARBA00022771"/>
    </source>
</evidence>
<evidence type="ECO:0000256" key="4">
    <source>
        <dbReference type="ARBA" id="ARBA00023125"/>
    </source>
</evidence>
<feature type="domain" description="THAP-type" evidence="6">
    <location>
        <begin position="1"/>
        <end position="87"/>
    </location>
</feature>
<organism evidence="7 8">
    <name type="scientific">Brassicogethes aeneus</name>
    <name type="common">Rape pollen beetle</name>
    <name type="synonym">Meligethes aeneus</name>
    <dbReference type="NCBI Taxonomy" id="1431903"/>
    <lineage>
        <taxon>Eukaryota</taxon>
        <taxon>Metazoa</taxon>
        <taxon>Ecdysozoa</taxon>
        <taxon>Arthropoda</taxon>
        <taxon>Hexapoda</taxon>
        <taxon>Insecta</taxon>
        <taxon>Pterygota</taxon>
        <taxon>Neoptera</taxon>
        <taxon>Endopterygota</taxon>
        <taxon>Coleoptera</taxon>
        <taxon>Polyphaga</taxon>
        <taxon>Cucujiformia</taxon>
        <taxon>Nitidulidae</taxon>
        <taxon>Meligethinae</taxon>
        <taxon>Brassicogethes</taxon>
    </lineage>
</organism>
<keyword evidence="3" id="KW-0862">Zinc</keyword>
<dbReference type="OrthoDB" id="7683421at2759"/>
<protein>
    <recommendedName>
        <fullName evidence="6">THAP-type domain-containing protein</fullName>
    </recommendedName>
</protein>
<reference evidence="7" key="1">
    <citation type="submission" date="2021-12" db="EMBL/GenBank/DDBJ databases">
        <authorList>
            <person name="King R."/>
        </authorList>
    </citation>
    <scope>NUCLEOTIDE SEQUENCE</scope>
</reference>
<name>A0A9P0FE80_BRAAE</name>
<evidence type="ECO:0000256" key="3">
    <source>
        <dbReference type="ARBA" id="ARBA00022833"/>
    </source>
</evidence>
<dbReference type="GO" id="GO:0043565">
    <property type="term" value="F:sequence-specific DNA binding"/>
    <property type="evidence" value="ECO:0007669"/>
    <property type="project" value="InterPro"/>
</dbReference>
<proteinExistence type="predicted"/>
<evidence type="ECO:0000259" key="6">
    <source>
        <dbReference type="PROSITE" id="PS50950"/>
    </source>
</evidence>
<dbReference type="PANTHER" id="PTHR46600">
    <property type="entry name" value="THAP DOMAIN-CONTAINING"/>
    <property type="match status" value="1"/>
</dbReference>
<dbReference type="SUPFAM" id="SSF57716">
    <property type="entry name" value="Glucocorticoid receptor-like (DNA-binding domain)"/>
    <property type="match status" value="1"/>
</dbReference>
<dbReference type="GO" id="GO:0008270">
    <property type="term" value="F:zinc ion binding"/>
    <property type="evidence" value="ECO:0007669"/>
    <property type="project" value="UniProtKB-KW"/>
</dbReference>